<accession>A0AC35GC61</accession>
<dbReference type="WBParaSite" id="PS1159_v2.g3846.t1">
    <property type="protein sequence ID" value="PS1159_v2.g3846.t1"/>
    <property type="gene ID" value="PS1159_v2.g3846"/>
</dbReference>
<proteinExistence type="predicted"/>
<protein>
    <submittedName>
        <fullName evidence="2">Ubiquitin-like domain-containing protein</fullName>
    </submittedName>
</protein>
<evidence type="ECO:0000313" key="2">
    <source>
        <dbReference type="WBParaSite" id="PS1159_v2.g3846.t1"/>
    </source>
</evidence>
<evidence type="ECO:0000313" key="1">
    <source>
        <dbReference type="Proteomes" id="UP000887580"/>
    </source>
</evidence>
<name>A0AC35GC61_9BILA</name>
<dbReference type="Proteomes" id="UP000887580">
    <property type="component" value="Unplaced"/>
</dbReference>
<sequence>MSASVKLRFLDEDGVTEHSKRFAVSDDTSTVAEAIQKGLDRLECPSLTCQLVMYGQRRGSGKPFRVHMDDYVELGYDYVFVDPRLEDSNVPSFSTPSTPTTSAPMAFKSPAALATPTTSRRAVATVATPTT</sequence>
<reference evidence="2" key="1">
    <citation type="submission" date="2022-11" db="UniProtKB">
        <authorList>
            <consortium name="WormBaseParasite"/>
        </authorList>
    </citation>
    <scope>IDENTIFICATION</scope>
</reference>
<organism evidence="1 2">
    <name type="scientific">Panagrolaimus sp. PS1159</name>
    <dbReference type="NCBI Taxonomy" id="55785"/>
    <lineage>
        <taxon>Eukaryota</taxon>
        <taxon>Metazoa</taxon>
        <taxon>Ecdysozoa</taxon>
        <taxon>Nematoda</taxon>
        <taxon>Chromadorea</taxon>
        <taxon>Rhabditida</taxon>
        <taxon>Tylenchina</taxon>
        <taxon>Panagrolaimomorpha</taxon>
        <taxon>Panagrolaimoidea</taxon>
        <taxon>Panagrolaimidae</taxon>
        <taxon>Panagrolaimus</taxon>
    </lineage>
</organism>